<dbReference type="Proteomes" id="UP000236745">
    <property type="component" value="Unassembled WGS sequence"/>
</dbReference>
<dbReference type="Pfam" id="PF13380">
    <property type="entry name" value="CoA_binding_2"/>
    <property type="match status" value="1"/>
</dbReference>
<evidence type="ECO:0000313" key="4">
    <source>
        <dbReference type="EMBL" id="SEG75058.1"/>
    </source>
</evidence>
<dbReference type="Pfam" id="PF13549">
    <property type="entry name" value="ATP-grasp_5"/>
    <property type="match status" value="1"/>
</dbReference>
<reference evidence="4 5" key="1">
    <citation type="submission" date="2016-10" db="EMBL/GenBank/DDBJ databases">
        <authorList>
            <person name="de Groot N.N."/>
        </authorList>
    </citation>
    <scope>NUCLEOTIDE SEQUENCE [LARGE SCALE GENOMIC DNA]</scope>
    <source>
        <strain evidence="4 5">DSM 22012</strain>
    </source>
</reference>
<dbReference type="GO" id="GO:0003824">
    <property type="term" value="F:catalytic activity"/>
    <property type="evidence" value="ECO:0007669"/>
    <property type="project" value="UniProtKB-ARBA"/>
</dbReference>
<organism evidence="4 5">
    <name type="scientific">Marinobacterium lutimaris</name>
    <dbReference type="NCBI Taxonomy" id="568106"/>
    <lineage>
        <taxon>Bacteria</taxon>
        <taxon>Pseudomonadati</taxon>
        <taxon>Pseudomonadota</taxon>
        <taxon>Gammaproteobacteria</taxon>
        <taxon>Oceanospirillales</taxon>
        <taxon>Oceanospirillaceae</taxon>
        <taxon>Marinobacterium</taxon>
    </lineage>
</organism>
<sequence>MNMQNSAGVAGQPFLGDTRRDIRPIFNPESVAIIGMSSKPGSAGQVVLNNLIDGGFKGEVHLVGRSGGMLGDRQILTDIAELPEGVELAILMLPSAAVLDAVKACVARGVRGAVCFASGFAEMGAEGREQQRIIAETAAAGGMTLLGPNTVGYFNYVNAFYVMMVELQLPAPLDPEEGPAVAVVAQSGGIGAHIAASLRARGVPLSYMMTTGNEAQTGLADMVSYFAADEYTGAIVVYAEQIRSAPDFVAAVKEARSRGKGVVLLHPGRSERSQEAAKSHTGALAGNHAAMQLMAEYAGVAVVDSLEEAIDVSQLLLRYPTAPVGGMGLATASGAICGLSQDYVEPLGLELPPLSQEQVAALKEHLPDFLPPRNPLDLGTLVSFQPDLIETGVKALLADSSIGSAMISMAMPGPEASLVWLKYYLAATAGSEKPAIFVMQNEDVPLSPEFIAEARRHRAIVMRSPERAIRALARITRFGRRQAMQQQQAAALSHEALARVELGQGVLPEWSGKQILRELSIPVPDGALARSADEAVSIASDIGYPVVIKAQSAKLAHKSEVGGVLLNIADEAQLRNAWTQLYANVRKAEPELELDGALVEKMGARGLELVVGASRDPQWGPILMVGLGGVWVEALGDVQLLPPQLPREAIIEKLHSLKASKLLSGFRGEPAVDVEAVADVVAKVGQLMVERPEIQEIDINPLVVYADGKGVAAQDVLVVTE</sequence>
<comment type="similarity">
    <text evidence="1">In the N-terminal section; belongs to the acetate CoA ligase alpha subunit family.</text>
</comment>
<keyword evidence="2" id="KW-0547">Nucleotide-binding</keyword>
<evidence type="ECO:0000313" key="5">
    <source>
        <dbReference type="Proteomes" id="UP000236745"/>
    </source>
</evidence>
<keyword evidence="5" id="KW-1185">Reference proteome</keyword>
<dbReference type="PANTHER" id="PTHR42793:SF1">
    <property type="entry name" value="PEPTIDYL-LYSINE N-ACETYLTRANSFERASE PATZ"/>
    <property type="match status" value="1"/>
</dbReference>
<dbReference type="FunFam" id="3.30.1490.20:FF:000020">
    <property type="entry name" value="Protein lysine acetyltransferase"/>
    <property type="match status" value="1"/>
</dbReference>
<dbReference type="GO" id="GO:0046872">
    <property type="term" value="F:metal ion binding"/>
    <property type="evidence" value="ECO:0007669"/>
    <property type="project" value="InterPro"/>
</dbReference>
<dbReference type="InterPro" id="IPR003781">
    <property type="entry name" value="CoA-bd"/>
</dbReference>
<gene>
    <name evidence="4" type="ORF">SAMN05444390_1049</name>
</gene>
<dbReference type="EMBL" id="FNVQ01000004">
    <property type="protein sequence ID" value="SEG75058.1"/>
    <property type="molecule type" value="Genomic_DNA"/>
</dbReference>
<dbReference type="GO" id="GO:0005524">
    <property type="term" value="F:ATP binding"/>
    <property type="evidence" value="ECO:0007669"/>
    <property type="project" value="UniProtKB-UniRule"/>
</dbReference>
<dbReference type="InterPro" id="IPR032875">
    <property type="entry name" value="Succ_CoA_lig_flav_dom"/>
</dbReference>
<evidence type="ECO:0000256" key="1">
    <source>
        <dbReference type="ARBA" id="ARBA00060888"/>
    </source>
</evidence>
<accession>A0A1H6CQD7</accession>
<dbReference type="Pfam" id="PF13607">
    <property type="entry name" value="Succ_CoA_lig"/>
    <property type="match status" value="1"/>
</dbReference>
<dbReference type="AlphaFoldDB" id="A0A1H6CQD7"/>
<dbReference type="RefSeq" id="WP_104004416.1">
    <property type="nucleotide sequence ID" value="NZ_FNVQ01000004.1"/>
</dbReference>
<protein>
    <submittedName>
        <fullName evidence="4">Acyl-CoA synthetase (NDP forming)</fullName>
    </submittedName>
</protein>
<dbReference type="SUPFAM" id="SSF51735">
    <property type="entry name" value="NAD(P)-binding Rossmann-fold domains"/>
    <property type="match status" value="1"/>
</dbReference>
<proteinExistence type="inferred from homology"/>
<evidence type="ECO:0000256" key="2">
    <source>
        <dbReference type="PROSITE-ProRule" id="PRU00409"/>
    </source>
</evidence>
<feature type="domain" description="ATP-grasp" evidence="3">
    <location>
        <begin position="513"/>
        <end position="550"/>
    </location>
</feature>
<dbReference type="SUPFAM" id="SSF56059">
    <property type="entry name" value="Glutathione synthetase ATP-binding domain-like"/>
    <property type="match status" value="1"/>
</dbReference>
<dbReference type="SUPFAM" id="SSF52210">
    <property type="entry name" value="Succinyl-CoA synthetase domains"/>
    <property type="match status" value="2"/>
</dbReference>
<dbReference type="InterPro" id="IPR011761">
    <property type="entry name" value="ATP-grasp"/>
</dbReference>
<dbReference type="Gene3D" id="3.30.470.20">
    <property type="entry name" value="ATP-grasp fold, B domain"/>
    <property type="match status" value="1"/>
</dbReference>
<dbReference type="OrthoDB" id="9807426at2"/>
<dbReference type="SMART" id="SM00881">
    <property type="entry name" value="CoA_binding"/>
    <property type="match status" value="1"/>
</dbReference>
<dbReference type="Gene3D" id="3.40.50.720">
    <property type="entry name" value="NAD(P)-binding Rossmann-like Domain"/>
    <property type="match status" value="1"/>
</dbReference>
<name>A0A1H6CQD7_9GAMM</name>
<keyword evidence="2" id="KW-0067">ATP-binding</keyword>
<evidence type="ECO:0000259" key="3">
    <source>
        <dbReference type="PROSITE" id="PS50975"/>
    </source>
</evidence>
<dbReference type="PANTHER" id="PTHR42793">
    <property type="entry name" value="COA BINDING DOMAIN CONTAINING PROTEIN"/>
    <property type="match status" value="1"/>
</dbReference>
<dbReference type="InterPro" id="IPR036291">
    <property type="entry name" value="NAD(P)-bd_dom_sf"/>
</dbReference>
<dbReference type="Gene3D" id="3.40.50.261">
    <property type="entry name" value="Succinyl-CoA synthetase domains"/>
    <property type="match status" value="2"/>
</dbReference>
<dbReference type="PROSITE" id="PS50975">
    <property type="entry name" value="ATP_GRASP"/>
    <property type="match status" value="1"/>
</dbReference>
<dbReference type="InterPro" id="IPR013815">
    <property type="entry name" value="ATP_grasp_subdomain_1"/>
</dbReference>
<dbReference type="InterPro" id="IPR016102">
    <property type="entry name" value="Succinyl-CoA_synth-like"/>
</dbReference>
<dbReference type="Gene3D" id="3.30.1490.20">
    <property type="entry name" value="ATP-grasp fold, A domain"/>
    <property type="match status" value="1"/>
</dbReference>